<dbReference type="Pfam" id="PF09748">
    <property type="entry name" value="Med10"/>
    <property type="match status" value="1"/>
</dbReference>
<comment type="subcellular location">
    <subcellularLocation>
        <location evidence="1 6">Nucleus</location>
    </subcellularLocation>
</comment>
<evidence type="ECO:0000256" key="6">
    <source>
        <dbReference type="RuleBase" id="RU364146"/>
    </source>
</evidence>
<keyword evidence="5 6" id="KW-0539">Nucleus</keyword>
<dbReference type="GO" id="GO:0006357">
    <property type="term" value="P:regulation of transcription by RNA polymerase II"/>
    <property type="evidence" value="ECO:0007669"/>
    <property type="project" value="InterPro"/>
</dbReference>
<protein>
    <recommendedName>
        <fullName evidence="6">Mediator of RNA polymerase II transcription subunit 10</fullName>
    </recommendedName>
    <alternativeName>
        <fullName evidence="6">Mediator complex subunit 10</fullName>
    </alternativeName>
</protein>
<organism evidence="8 9">
    <name type="scientific">Chaetoceros tenuissimus</name>
    <dbReference type="NCBI Taxonomy" id="426638"/>
    <lineage>
        <taxon>Eukaryota</taxon>
        <taxon>Sar</taxon>
        <taxon>Stramenopiles</taxon>
        <taxon>Ochrophyta</taxon>
        <taxon>Bacillariophyta</taxon>
        <taxon>Coscinodiscophyceae</taxon>
        <taxon>Chaetocerotophycidae</taxon>
        <taxon>Chaetocerotales</taxon>
        <taxon>Chaetocerotaceae</taxon>
        <taxon>Chaetoceros</taxon>
    </lineage>
</organism>
<keyword evidence="6" id="KW-0010">Activator</keyword>
<evidence type="ECO:0000256" key="7">
    <source>
        <dbReference type="SAM" id="MobiDB-lite"/>
    </source>
</evidence>
<evidence type="ECO:0000256" key="5">
    <source>
        <dbReference type="ARBA" id="ARBA00023242"/>
    </source>
</evidence>
<comment type="caution">
    <text evidence="8">The sequence shown here is derived from an EMBL/GenBank/DDBJ whole genome shotgun (WGS) entry which is preliminary data.</text>
</comment>
<proteinExistence type="inferred from homology"/>
<evidence type="ECO:0000313" key="9">
    <source>
        <dbReference type="Proteomes" id="UP001054902"/>
    </source>
</evidence>
<name>A0AAD3H9F9_9STRA</name>
<comment type="similarity">
    <text evidence="2 6">Belongs to the Mediator complex subunit 10 family.</text>
</comment>
<evidence type="ECO:0000256" key="1">
    <source>
        <dbReference type="ARBA" id="ARBA00004123"/>
    </source>
</evidence>
<accession>A0AAD3H9F9</accession>
<reference evidence="8 9" key="1">
    <citation type="journal article" date="2021" name="Sci. Rep.">
        <title>The genome of the diatom Chaetoceros tenuissimus carries an ancient integrated fragment of an extant virus.</title>
        <authorList>
            <person name="Hongo Y."/>
            <person name="Kimura K."/>
            <person name="Takaki Y."/>
            <person name="Yoshida Y."/>
            <person name="Baba S."/>
            <person name="Kobayashi G."/>
            <person name="Nagasaki K."/>
            <person name="Hano T."/>
            <person name="Tomaru Y."/>
        </authorList>
    </citation>
    <scope>NUCLEOTIDE SEQUENCE [LARGE SCALE GENOMIC DNA]</scope>
    <source>
        <strain evidence="8 9">NIES-3715</strain>
    </source>
</reference>
<dbReference type="GO" id="GO:0016592">
    <property type="term" value="C:mediator complex"/>
    <property type="evidence" value="ECO:0007669"/>
    <property type="project" value="InterPro"/>
</dbReference>
<keyword evidence="3 6" id="KW-0805">Transcription regulation</keyword>
<evidence type="ECO:0000313" key="8">
    <source>
        <dbReference type="EMBL" id="GFH54873.1"/>
    </source>
</evidence>
<comment type="function">
    <text evidence="6">Component of the Mediator complex, a coactivator involved in the regulated transcription of nearly all RNA polymerase II-dependent genes. Mediator functions as a bridge to convey information from gene-specific regulatory proteins to the basal RNA polymerase II transcription machinery. Mediator is recruited to promoters by direct interactions with regulatory proteins and serves as a scaffold for the assembly of a functional preinitiation complex with RNA polymerase II and the general transcription factors.</text>
</comment>
<evidence type="ECO:0000256" key="3">
    <source>
        <dbReference type="ARBA" id="ARBA00023015"/>
    </source>
</evidence>
<dbReference type="EMBL" id="BLLK01000047">
    <property type="protein sequence ID" value="GFH54873.1"/>
    <property type="molecule type" value="Genomic_DNA"/>
</dbReference>
<sequence>MSTSFQDSKQSLQERLHTLLTRLSDTSEILKKWPDTKGSDTTIHIKTTDKLINSIERIVDGIKLVEEKVNCVPTGESSGTDKDLPSKLRQIAIPLDLLDMMDYAGGLNPDCFARGLMEEAQRQMGNLKRRKMSMDMLAHFIQNGMKDREEKLQKIRSLDEKIAAADKREAEKESKQSVENFAAAVSKKRKRDDDDVDLDAPATKR</sequence>
<dbReference type="Proteomes" id="UP001054902">
    <property type="component" value="Unassembled WGS sequence"/>
</dbReference>
<keyword evidence="4 6" id="KW-0804">Transcription</keyword>
<dbReference type="GO" id="GO:0003712">
    <property type="term" value="F:transcription coregulator activity"/>
    <property type="evidence" value="ECO:0007669"/>
    <property type="project" value="InterPro"/>
</dbReference>
<feature type="compositionally biased region" description="Basic and acidic residues" evidence="7">
    <location>
        <begin position="164"/>
        <end position="176"/>
    </location>
</feature>
<feature type="region of interest" description="Disordered" evidence="7">
    <location>
        <begin position="164"/>
        <end position="205"/>
    </location>
</feature>
<dbReference type="InterPro" id="IPR019145">
    <property type="entry name" value="Mediator_Med10"/>
</dbReference>
<keyword evidence="9" id="KW-1185">Reference proteome</keyword>
<evidence type="ECO:0000256" key="4">
    <source>
        <dbReference type="ARBA" id="ARBA00023163"/>
    </source>
</evidence>
<comment type="subunit">
    <text evidence="6">Component of the Mediator complex.</text>
</comment>
<dbReference type="AlphaFoldDB" id="A0AAD3H9F9"/>
<evidence type="ECO:0000256" key="2">
    <source>
        <dbReference type="ARBA" id="ARBA00005389"/>
    </source>
</evidence>
<gene>
    <name evidence="6" type="primary">MED10</name>
    <name evidence="8" type="ORF">CTEN210_11349</name>
</gene>